<dbReference type="OrthoDB" id="5821210at2759"/>
<keyword evidence="3" id="KW-1185">Reference proteome</keyword>
<dbReference type="EMBL" id="BX284606">
    <property type="protein sequence ID" value="VTW47498.1"/>
    <property type="molecule type" value="Genomic_DNA"/>
</dbReference>
<keyword evidence="2" id="KW-0675">Receptor</keyword>
<gene>
    <name evidence="2 4" type="primary">irld-24</name>
    <name evidence="4" type="ORF">C31E10.3</name>
    <name evidence="2" type="ORF">CELE_C31E10.3</name>
</gene>
<proteinExistence type="predicted"/>
<dbReference type="PaxDb" id="6239-C31E10.3"/>
<dbReference type="AlphaFoldDB" id="A0A4V0IKJ5"/>
<dbReference type="InterPro" id="IPR053079">
    <property type="entry name" value="SPS2_domain"/>
</dbReference>
<dbReference type="AGR" id="WB:WBGene00007844"/>
<dbReference type="InterPro" id="IPR036941">
    <property type="entry name" value="Rcpt_L-dom_sf"/>
</dbReference>
<dbReference type="InterPro" id="IPR000494">
    <property type="entry name" value="Rcpt_L-dom"/>
</dbReference>
<dbReference type="Pfam" id="PF01030">
    <property type="entry name" value="Recep_L_domain"/>
    <property type="match status" value="3"/>
</dbReference>
<evidence type="ECO:0000313" key="3">
    <source>
        <dbReference type="Proteomes" id="UP000001940"/>
    </source>
</evidence>
<organism evidence="2 3">
    <name type="scientific">Caenorhabditis elegans</name>
    <dbReference type="NCBI Taxonomy" id="6239"/>
    <lineage>
        <taxon>Eukaryota</taxon>
        <taxon>Metazoa</taxon>
        <taxon>Ecdysozoa</taxon>
        <taxon>Nematoda</taxon>
        <taxon>Chromadorea</taxon>
        <taxon>Rhabditida</taxon>
        <taxon>Rhabditina</taxon>
        <taxon>Rhabditomorpha</taxon>
        <taxon>Rhabditoidea</taxon>
        <taxon>Rhabditidae</taxon>
        <taxon>Peloderinae</taxon>
        <taxon>Caenorhabditis</taxon>
    </lineage>
</organism>
<accession>A0A4V0IKJ5</accession>
<protein>
    <submittedName>
        <fullName evidence="2">Receptor L-domain domain-containing protein</fullName>
    </submittedName>
</protein>
<dbReference type="GeneID" id="183087"/>
<dbReference type="KEGG" id="cel:CELE_C31E10.3"/>
<dbReference type="PANTHER" id="PTHR21662:SF19">
    <property type="entry name" value="RECEPTOR L-DOMAIN DOMAIN-CONTAINING PROTEIN"/>
    <property type="match status" value="1"/>
</dbReference>
<feature type="domain" description="Receptor L-domain" evidence="1">
    <location>
        <begin position="52"/>
        <end position="146"/>
    </location>
</feature>
<evidence type="ECO:0000313" key="4">
    <source>
        <dbReference type="WormBase" id="C31E10.3a"/>
    </source>
</evidence>
<dbReference type="WormBase" id="C31E10.3a">
    <property type="protein sequence ID" value="CE53390"/>
    <property type="gene ID" value="WBGene00007844"/>
    <property type="gene designation" value="irld-24"/>
</dbReference>
<reference evidence="2 3" key="1">
    <citation type="journal article" date="1998" name="Science">
        <title>Genome sequence of the nematode C. elegans: a platform for investigating biology.</title>
        <authorList>
            <consortium name="The C. elegans sequencing consortium"/>
            <person name="Sulson J.E."/>
            <person name="Waterston R."/>
        </authorList>
    </citation>
    <scope>NUCLEOTIDE SEQUENCE [LARGE SCALE GENOMIC DNA]</scope>
    <source>
        <strain evidence="2 3">Bristol N2</strain>
    </source>
</reference>
<evidence type="ECO:0000259" key="1">
    <source>
        <dbReference type="Pfam" id="PF01030"/>
    </source>
</evidence>
<feature type="domain" description="Receptor L-domain" evidence="1">
    <location>
        <begin position="191"/>
        <end position="298"/>
    </location>
</feature>
<sequence length="497" mass="56331">MILTLCICFSTVFSYNFEDDFRILSETETCSSPCWFNKSEVTTETIELWPTNCTKVCSILTFTSTINKIPLEKLKTTFQNLTVLCGVLRIENTTLKNLSFLENLDFISNSNEFELSISHNNELEEIGILFSMDFSAIFPIQIVNNSRLDASLLCENNNYAAFDVIYVHKNLKDCGCIGTVFNENNIENYKNCTAMFGTMEFDNTSQISKFSALSNMRNITGKLIVHNTNFQNISFLENVVKFRGNSANASIDLRDNKNMTHFGLNNLTEMITPGRWFTLNFENLHPDFCLTMEEMQRFTTVNAKFVKNEAKYCNITIREDGQKTCVWDKMSTLDSQCIHVMGHVIISAGDESYVQKLQTVRNIYGSLTIQNTSLENLAFLGNLTNVANLNDTSPAIQLISNPNLKDIFINNMAYPYTPGPDRFIIRNNAPNLFYDFIDCMNYETSVKSNIVYNGGFCYDIESGADYEDGGSNGSDNFIRTKDFFAGVALALFFIGHI</sequence>
<dbReference type="ExpressionAtlas" id="A0A4V0IKJ5">
    <property type="expression patterns" value="baseline"/>
</dbReference>
<dbReference type="RefSeq" id="NP_001360674.1">
    <property type="nucleotide sequence ID" value="NM_001373563.3"/>
</dbReference>
<dbReference type="Proteomes" id="UP000001940">
    <property type="component" value="Chromosome X"/>
</dbReference>
<dbReference type="PANTHER" id="PTHR21662">
    <property type="entry name" value="RECEPTOR PROTEIN-TYROSINE KINASE"/>
    <property type="match status" value="1"/>
</dbReference>
<dbReference type="FunCoup" id="A0A4V0IKJ5">
    <property type="interactions" value="2"/>
</dbReference>
<feature type="domain" description="Receptor L-domain" evidence="1">
    <location>
        <begin position="336"/>
        <end position="435"/>
    </location>
</feature>
<dbReference type="SUPFAM" id="SSF52058">
    <property type="entry name" value="L domain-like"/>
    <property type="match status" value="3"/>
</dbReference>
<dbReference type="CTD" id="183087"/>
<evidence type="ECO:0000313" key="2">
    <source>
        <dbReference type="EMBL" id="VTW47498.1"/>
    </source>
</evidence>
<name>A0A4V0IKJ5_CAEEL</name>
<dbReference type="InParanoid" id="A0A4V0IKJ5"/>
<dbReference type="Gene3D" id="3.80.20.20">
    <property type="entry name" value="Receptor L-domain"/>
    <property type="match status" value="3"/>
</dbReference>